<dbReference type="InterPro" id="IPR011042">
    <property type="entry name" value="6-blade_b-propeller_TolB-like"/>
</dbReference>
<accession>A0A7R9JQ28</accession>
<keyword evidence="3" id="KW-0964">Secreted</keyword>
<name>A0A7R9JQ28_TIMGE</name>
<evidence type="ECO:0000313" key="4">
    <source>
        <dbReference type="EMBL" id="CAD7587139.1"/>
    </source>
</evidence>
<proteinExistence type="inferred from homology"/>
<dbReference type="AlphaFoldDB" id="A0A7R9JQ28"/>
<comment type="similarity">
    <text evidence="2">Belongs to the major royal jelly protein family.</text>
</comment>
<dbReference type="PANTHER" id="PTHR10009">
    <property type="entry name" value="PROTEIN YELLOW-RELATED"/>
    <property type="match status" value="1"/>
</dbReference>
<dbReference type="EMBL" id="OE839416">
    <property type="protein sequence ID" value="CAD7587139.1"/>
    <property type="molecule type" value="Genomic_DNA"/>
</dbReference>
<sequence length="487" mass="55208">MPFKIAERKPSNKTLADQSIIESAPSSWRRWGISGEALINDLRKPNLQQLENVSPKPALKCLMLPRWPLEQNGEWKGDGEFGRIKVMFVYPVDEVAGRESQSSFCSSSADLQDVPVALKLDFVFPSVAVRENALKSEDYIVKNNLPLGLDIWEDKLFVTVPRWKSDSSSSPLLTPYPSWEYNQLSTDDENATSHDNIISVFRVHVDKCDRLWVMDTGLADILGTASQIKPPTILVFDLNTDTLLRKHSFKDSDIKAKSFFANIVPDVVPENCNTSFAYIPDLGEYGLIVYDWLNDDSWRVEHHYFHFDPLYGNYHVGGVNFQWTDGVFGLALSAADKINGSRTVYFHALSSTNEFAVSNEVLKNKNASSNSYYDYKLLGSRGENTQATSSYYDETSEVLFYTQVNRNGIGCWNSNKPFTPENQALITSDNETFIFPNDLKVRNGNLWVLTDKMPVFIYKTLDSEEINYRIFMASVEDAIKNTTCEIA</sequence>
<dbReference type="Pfam" id="PF03022">
    <property type="entry name" value="MRJP"/>
    <property type="match status" value="1"/>
</dbReference>
<dbReference type="GO" id="GO:0005576">
    <property type="term" value="C:extracellular region"/>
    <property type="evidence" value="ECO:0007669"/>
    <property type="project" value="UniProtKB-SubCell"/>
</dbReference>
<evidence type="ECO:0000256" key="3">
    <source>
        <dbReference type="ARBA" id="ARBA00022525"/>
    </source>
</evidence>
<comment type="subcellular location">
    <subcellularLocation>
        <location evidence="1">Secreted</location>
    </subcellularLocation>
</comment>
<dbReference type="PRINTS" id="PR01366">
    <property type="entry name" value="ROYALJELLY"/>
</dbReference>
<evidence type="ECO:0000256" key="1">
    <source>
        <dbReference type="ARBA" id="ARBA00004613"/>
    </source>
</evidence>
<dbReference type="PANTHER" id="PTHR10009:SF11">
    <property type="entry name" value="RH54244P"/>
    <property type="match status" value="1"/>
</dbReference>
<dbReference type="Gene3D" id="2.120.10.30">
    <property type="entry name" value="TolB, C-terminal domain"/>
    <property type="match status" value="1"/>
</dbReference>
<organism evidence="4">
    <name type="scientific">Timema genevievae</name>
    <name type="common">Walking stick</name>
    <dbReference type="NCBI Taxonomy" id="629358"/>
    <lineage>
        <taxon>Eukaryota</taxon>
        <taxon>Metazoa</taxon>
        <taxon>Ecdysozoa</taxon>
        <taxon>Arthropoda</taxon>
        <taxon>Hexapoda</taxon>
        <taxon>Insecta</taxon>
        <taxon>Pterygota</taxon>
        <taxon>Neoptera</taxon>
        <taxon>Polyneoptera</taxon>
        <taxon>Phasmatodea</taxon>
        <taxon>Timematodea</taxon>
        <taxon>Timematoidea</taxon>
        <taxon>Timematidae</taxon>
        <taxon>Timema</taxon>
    </lineage>
</organism>
<reference evidence="4" key="1">
    <citation type="submission" date="2020-11" db="EMBL/GenBank/DDBJ databases">
        <authorList>
            <person name="Tran Van P."/>
        </authorList>
    </citation>
    <scope>NUCLEOTIDE SEQUENCE</scope>
</reference>
<evidence type="ECO:0000256" key="2">
    <source>
        <dbReference type="ARBA" id="ARBA00009127"/>
    </source>
</evidence>
<protein>
    <submittedName>
        <fullName evidence="4">Uncharacterized protein</fullName>
    </submittedName>
</protein>
<dbReference type="InterPro" id="IPR017996">
    <property type="entry name" value="MRJP/yellow-related"/>
</dbReference>
<gene>
    <name evidence="4" type="ORF">TGEB3V08_LOCUS1361</name>
</gene>